<evidence type="ECO:0000313" key="1">
    <source>
        <dbReference type="EMBL" id="VDH03397.1"/>
    </source>
</evidence>
<gene>
    <name evidence="1" type="ORF">NCTC12929_00780</name>
</gene>
<reference evidence="1 2" key="1">
    <citation type="submission" date="2018-11" db="EMBL/GenBank/DDBJ databases">
        <authorList>
            <consortium name="Pathogen Informatics"/>
        </authorList>
    </citation>
    <scope>NUCLEOTIDE SEQUENCE [LARGE SCALE GENOMIC DNA]</scope>
    <source>
        <strain evidence="1 2">NCTC12929</strain>
    </source>
</reference>
<dbReference type="PROSITE" id="PS51257">
    <property type="entry name" value="PROKAR_LIPOPROTEIN"/>
    <property type="match status" value="1"/>
</dbReference>
<name>A0A7Z8YMH3_9FLAO</name>
<dbReference type="EMBL" id="UYIV01000001">
    <property type="protein sequence ID" value="VDH03397.1"/>
    <property type="molecule type" value="Genomic_DNA"/>
</dbReference>
<comment type="caution">
    <text evidence="1">The sequence shown here is derived from an EMBL/GenBank/DDBJ whole genome shotgun (WGS) entry which is preliminary data.</text>
</comment>
<organism evidence="1 2">
    <name type="scientific">Bergeyella zoohelcum</name>
    <dbReference type="NCBI Taxonomy" id="1015"/>
    <lineage>
        <taxon>Bacteria</taxon>
        <taxon>Pseudomonadati</taxon>
        <taxon>Bacteroidota</taxon>
        <taxon>Flavobacteriia</taxon>
        <taxon>Flavobacteriales</taxon>
        <taxon>Weeksellaceae</taxon>
        <taxon>Bergeyella</taxon>
    </lineage>
</organism>
<sequence length="179" mass="21193">MKNVIFLFLSIILFSCSTENPQIVIETRMSEIDSILVMKVKNNTNRNFLIEFPMFTDFYYEDEYEKSNAEYIQLSQAGKLLPNEEDKKLMDSLGCQSFIKGNEFLKYIKANNEKKYYFKITNYRQGENIVLNNDGYFQILKNTDEKNKEVLLKIKDKKCGSYEYFTGDFQFFPAKVKLK</sequence>
<dbReference type="RefSeq" id="WP_125150859.1">
    <property type="nucleotide sequence ID" value="NZ_UYIV01000001.1"/>
</dbReference>
<protein>
    <recommendedName>
        <fullName evidence="3">Lipoprotein</fullName>
    </recommendedName>
</protein>
<evidence type="ECO:0008006" key="3">
    <source>
        <dbReference type="Google" id="ProtNLM"/>
    </source>
</evidence>
<dbReference type="Proteomes" id="UP000270205">
    <property type="component" value="Unassembled WGS sequence"/>
</dbReference>
<evidence type="ECO:0000313" key="2">
    <source>
        <dbReference type="Proteomes" id="UP000270205"/>
    </source>
</evidence>
<proteinExistence type="predicted"/>
<accession>A0A7Z8YMH3</accession>
<dbReference type="AlphaFoldDB" id="A0A7Z8YMH3"/>